<keyword evidence="3" id="KW-1185">Reference proteome</keyword>
<dbReference type="PROSITE" id="PS50240">
    <property type="entry name" value="TRYPSIN_DOM"/>
    <property type="match status" value="1"/>
</dbReference>
<dbReference type="EMBL" id="FZQP02002304">
    <property type="protein sequence ID" value="VVC95407.1"/>
    <property type="molecule type" value="Genomic_DNA"/>
</dbReference>
<evidence type="ECO:0000259" key="1">
    <source>
        <dbReference type="PROSITE" id="PS50240"/>
    </source>
</evidence>
<dbReference type="SUPFAM" id="SSF50494">
    <property type="entry name" value="Trypsin-like serine proteases"/>
    <property type="match status" value="1"/>
</dbReference>
<dbReference type="Gene3D" id="2.40.10.10">
    <property type="entry name" value="Trypsin-like serine proteases"/>
    <property type="match status" value="2"/>
</dbReference>
<gene>
    <name evidence="2" type="ORF">LSINAPIS_LOCUS7128</name>
</gene>
<feature type="domain" description="Peptidase S1" evidence="1">
    <location>
        <begin position="1"/>
        <end position="124"/>
    </location>
</feature>
<organism evidence="2 3">
    <name type="scientific">Leptidea sinapis</name>
    <dbReference type="NCBI Taxonomy" id="189913"/>
    <lineage>
        <taxon>Eukaryota</taxon>
        <taxon>Metazoa</taxon>
        <taxon>Ecdysozoa</taxon>
        <taxon>Arthropoda</taxon>
        <taxon>Hexapoda</taxon>
        <taxon>Insecta</taxon>
        <taxon>Pterygota</taxon>
        <taxon>Neoptera</taxon>
        <taxon>Endopterygota</taxon>
        <taxon>Lepidoptera</taxon>
        <taxon>Glossata</taxon>
        <taxon>Ditrysia</taxon>
        <taxon>Papilionoidea</taxon>
        <taxon>Pieridae</taxon>
        <taxon>Dismorphiinae</taxon>
        <taxon>Leptidea</taxon>
    </lineage>
</organism>
<evidence type="ECO:0000313" key="3">
    <source>
        <dbReference type="Proteomes" id="UP000324832"/>
    </source>
</evidence>
<dbReference type="PANTHER" id="PTHR24260">
    <property type="match status" value="1"/>
</dbReference>
<evidence type="ECO:0000313" key="2">
    <source>
        <dbReference type="EMBL" id="VVC95407.1"/>
    </source>
</evidence>
<dbReference type="GO" id="GO:0004252">
    <property type="term" value="F:serine-type endopeptidase activity"/>
    <property type="evidence" value="ECO:0007669"/>
    <property type="project" value="InterPro"/>
</dbReference>
<proteinExistence type="predicted"/>
<dbReference type="GO" id="GO:0006508">
    <property type="term" value="P:proteolysis"/>
    <property type="evidence" value="ECO:0007669"/>
    <property type="project" value="InterPro"/>
</dbReference>
<reference evidence="2 3" key="1">
    <citation type="submission" date="2017-07" db="EMBL/GenBank/DDBJ databases">
        <authorList>
            <person name="Talla V."/>
            <person name="Backstrom N."/>
        </authorList>
    </citation>
    <scope>NUCLEOTIDE SEQUENCE [LARGE SCALE GENOMIC DNA]</scope>
</reference>
<name>A0A5E4QEJ3_9NEOP</name>
<dbReference type="InterPro" id="IPR051333">
    <property type="entry name" value="CLIP_Serine_Protease"/>
</dbReference>
<dbReference type="AlphaFoldDB" id="A0A5E4QEJ3"/>
<dbReference type="InterPro" id="IPR009003">
    <property type="entry name" value="Peptidase_S1_PA"/>
</dbReference>
<protein>
    <recommendedName>
        <fullName evidence="1">Peptidase S1 domain-containing protein</fullName>
    </recommendedName>
</protein>
<accession>A0A5E4QEJ3</accession>
<dbReference type="Proteomes" id="UP000324832">
    <property type="component" value="Unassembled WGS sequence"/>
</dbReference>
<dbReference type="InterPro" id="IPR043504">
    <property type="entry name" value="Peptidase_S1_PA_chymotrypsin"/>
</dbReference>
<dbReference type="Pfam" id="PF00089">
    <property type="entry name" value="Trypsin"/>
    <property type="match status" value="1"/>
</dbReference>
<sequence>MNDIALLKMKSQVQFNDYIQPACLWHRSAYDKLPTDRVYGTVVGWGIDITDQLSPQLKKATMPTISESNCIKKNPLFYSSVLSVRKFCAGLDDGTSACNGDSGGGFHVFVPDIPKDSSVNATGS</sequence>
<dbReference type="PANTHER" id="PTHR24260:SF136">
    <property type="entry name" value="GH08193P-RELATED"/>
    <property type="match status" value="1"/>
</dbReference>
<dbReference type="InterPro" id="IPR001254">
    <property type="entry name" value="Trypsin_dom"/>
</dbReference>